<reference evidence="2 3" key="1">
    <citation type="submission" date="2017-06" db="EMBL/GenBank/DDBJ databases">
        <title>Genome sequencing of cyanobaciteial culture collection at National Institute for Environmental Studies (NIES).</title>
        <authorList>
            <person name="Hirose Y."/>
            <person name="Shimura Y."/>
            <person name="Fujisawa T."/>
            <person name="Nakamura Y."/>
            <person name="Kawachi M."/>
        </authorList>
    </citation>
    <scope>NUCLEOTIDE SEQUENCE [LARGE SCALE GENOMIC DNA]</scope>
    <source>
        <strain evidence="2 3">NIES-806</strain>
    </source>
</reference>
<organism evidence="2 3">
    <name type="scientific">Dolichospermum compactum NIES-806</name>
    <dbReference type="NCBI Taxonomy" id="1973481"/>
    <lineage>
        <taxon>Bacteria</taxon>
        <taxon>Bacillati</taxon>
        <taxon>Cyanobacteriota</taxon>
        <taxon>Cyanophyceae</taxon>
        <taxon>Nostocales</taxon>
        <taxon>Aphanizomenonaceae</taxon>
        <taxon>Dolichospermum</taxon>
        <taxon>Dolichospermum compactum</taxon>
    </lineage>
</organism>
<keyword evidence="1" id="KW-1133">Transmembrane helix</keyword>
<feature type="transmembrane region" description="Helical" evidence="1">
    <location>
        <begin position="152"/>
        <end position="173"/>
    </location>
</feature>
<keyword evidence="1" id="KW-0812">Transmembrane</keyword>
<dbReference type="RefSeq" id="WP_096668977.1">
    <property type="nucleotide sequence ID" value="NZ_AP018316.1"/>
</dbReference>
<dbReference type="Proteomes" id="UP000218702">
    <property type="component" value="Chromosome"/>
</dbReference>
<accession>A0A1Z4V6C6</accession>
<keyword evidence="3" id="KW-1185">Reference proteome</keyword>
<evidence type="ECO:0000313" key="3">
    <source>
        <dbReference type="Proteomes" id="UP000218702"/>
    </source>
</evidence>
<sequence length="180" mass="20302">MTTNSIFRLSPIIRITLLTLYIALTVPLPILAKVTSASVPPSLLIIGIIAGFVILYAVLSERVIADEEKIQVTYPMWIPRFFLPGWSLLWSDIKDLKPRTTGQGGLVYYFVSHDDKGYLLPMRIAGLSRLLKIVQEKTNINTHDVNPFSQPWMYIILFGCTLLLLLVDIWTIANSMTVLP</sequence>
<keyword evidence="1" id="KW-0472">Membrane</keyword>
<protein>
    <submittedName>
        <fullName evidence="2">Uncharacterized protein</fullName>
    </submittedName>
</protein>
<feature type="transmembrane region" description="Helical" evidence="1">
    <location>
        <begin position="38"/>
        <end position="59"/>
    </location>
</feature>
<evidence type="ECO:0000256" key="1">
    <source>
        <dbReference type="SAM" id="Phobius"/>
    </source>
</evidence>
<dbReference type="AlphaFoldDB" id="A0A1Z4V6C6"/>
<feature type="transmembrane region" description="Helical" evidence="1">
    <location>
        <begin position="12"/>
        <end position="32"/>
    </location>
</feature>
<evidence type="ECO:0000313" key="2">
    <source>
        <dbReference type="EMBL" id="BAZ87116.1"/>
    </source>
</evidence>
<dbReference type="OrthoDB" id="511176at2"/>
<dbReference type="KEGG" id="dcm:NIES806_33340"/>
<proteinExistence type="predicted"/>
<name>A0A1Z4V6C6_9CYAN</name>
<gene>
    <name evidence="2" type="ORF">NIES806_33340</name>
</gene>
<dbReference type="EMBL" id="AP018316">
    <property type="protein sequence ID" value="BAZ87116.1"/>
    <property type="molecule type" value="Genomic_DNA"/>
</dbReference>